<organism evidence="2">
    <name type="scientific">Amphimedon queenslandica</name>
    <name type="common">Sponge</name>
    <dbReference type="NCBI Taxonomy" id="400682"/>
    <lineage>
        <taxon>Eukaryota</taxon>
        <taxon>Metazoa</taxon>
        <taxon>Porifera</taxon>
        <taxon>Demospongiae</taxon>
        <taxon>Heteroscleromorpha</taxon>
        <taxon>Haplosclerida</taxon>
        <taxon>Niphatidae</taxon>
        <taxon>Amphimedon</taxon>
    </lineage>
</organism>
<feature type="compositionally biased region" description="Polar residues" evidence="1">
    <location>
        <begin position="142"/>
        <end position="154"/>
    </location>
</feature>
<protein>
    <recommendedName>
        <fullName evidence="3">ATP-dependent DNA helicase</fullName>
    </recommendedName>
</protein>
<accession>A0A1X7TU07</accession>
<dbReference type="EnsemblMetazoa" id="Aqu2.1.18531_001">
    <property type="protein sequence ID" value="Aqu2.1.18531_001"/>
    <property type="gene ID" value="Aqu2.1.18531"/>
</dbReference>
<name>A0A1X7TU07_AMPQE</name>
<evidence type="ECO:0008006" key="3">
    <source>
        <dbReference type="Google" id="ProtNLM"/>
    </source>
</evidence>
<feature type="compositionally biased region" description="Low complexity" evidence="1">
    <location>
        <begin position="130"/>
        <end position="141"/>
    </location>
</feature>
<evidence type="ECO:0000313" key="2">
    <source>
        <dbReference type="EnsemblMetazoa" id="Aqu2.1.18531_001"/>
    </source>
</evidence>
<proteinExistence type="predicted"/>
<dbReference type="InParanoid" id="A0A1X7TU07"/>
<dbReference type="AlphaFoldDB" id="A0A1X7TU07"/>
<sequence>MPSKNLHIHSKVSLILSYANTIHNCQGLSLNTAIIDLLTDVLAWHGICMAYVALSHVCTLNGLHSLSLDPLSVKVSHLCINEINHLRSKFWNNLPQIKKSKGKKRKIQVTGIIDDGEPCRKNAKVSVSHVKSTSNSTVSSNECKSTDLQNSNCP</sequence>
<reference evidence="2" key="1">
    <citation type="submission" date="2017-05" db="UniProtKB">
        <authorList>
            <consortium name="EnsemblMetazoa"/>
        </authorList>
    </citation>
    <scope>IDENTIFICATION</scope>
</reference>
<evidence type="ECO:0000256" key="1">
    <source>
        <dbReference type="SAM" id="MobiDB-lite"/>
    </source>
</evidence>
<feature type="region of interest" description="Disordered" evidence="1">
    <location>
        <begin position="130"/>
        <end position="154"/>
    </location>
</feature>